<evidence type="ECO:0000313" key="2">
    <source>
        <dbReference type="EMBL" id="OON20503.1"/>
    </source>
</evidence>
<keyword evidence="3" id="KW-1185">Reference proteome</keyword>
<dbReference type="Proteomes" id="UP000243686">
    <property type="component" value="Unassembled WGS sequence"/>
</dbReference>
<dbReference type="AlphaFoldDB" id="A0A1S8X1Y1"/>
<keyword evidence="1" id="KW-0812">Transmembrane</keyword>
<feature type="non-terminal residue" evidence="2">
    <location>
        <position position="271"/>
    </location>
</feature>
<dbReference type="EMBL" id="KV892602">
    <property type="protein sequence ID" value="OON20503.1"/>
    <property type="molecule type" value="Genomic_DNA"/>
</dbReference>
<reference evidence="2 3" key="1">
    <citation type="submission" date="2015-03" db="EMBL/GenBank/DDBJ databases">
        <title>Draft genome of the nematode, Opisthorchis viverrini.</title>
        <authorList>
            <person name="Mitreva M."/>
        </authorList>
    </citation>
    <scope>NUCLEOTIDE SEQUENCE [LARGE SCALE GENOMIC DNA]</scope>
    <source>
        <strain evidence="2">Khon Kaen</strain>
    </source>
</reference>
<proteinExistence type="predicted"/>
<keyword evidence="1" id="KW-0472">Membrane</keyword>
<feature type="transmembrane region" description="Helical" evidence="1">
    <location>
        <begin position="160"/>
        <end position="181"/>
    </location>
</feature>
<evidence type="ECO:0000256" key="1">
    <source>
        <dbReference type="SAM" id="Phobius"/>
    </source>
</evidence>
<accession>A0A1S8X1Y1</accession>
<protein>
    <submittedName>
        <fullName evidence="2">Uncharacterized protein</fullName>
    </submittedName>
</protein>
<organism evidence="2 3">
    <name type="scientific">Opisthorchis viverrini</name>
    <name type="common">Southeast Asian liver fluke</name>
    <dbReference type="NCBI Taxonomy" id="6198"/>
    <lineage>
        <taxon>Eukaryota</taxon>
        <taxon>Metazoa</taxon>
        <taxon>Spiralia</taxon>
        <taxon>Lophotrochozoa</taxon>
        <taxon>Platyhelminthes</taxon>
        <taxon>Trematoda</taxon>
        <taxon>Digenea</taxon>
        <taxon>Opisthorchiida</taxon>
        <taxon>Opisthorchiata</taxon>
        <taxon>Opisthorchiidae</taxon>
        <taxon>Opisthorchis</taxon>
    </lineage>
</organism>
<gene>
    <name evidence="2" type="ORF">X801_03618</name>
</gene>
<evidence type="ECO:0000313" key="3">
    <source>
        <dbReference type="Proteomes" id="UP000243686"/>
    </source>
</evidence>
<keyword evidence="1" id="KW-1133">Transmembrane helix</keyword>
<sequence length="271" mass="30892">MPREICLLRNVECGTLPTSFQCYSDALISSRPITSILVKLNGILHVGSPDEIQCILDGDQSVSKEGHFILTDLRSRGDLLSTDNRTVPVRIRPPEGETTFCVVYHNFATIRNAFKRSFSFSFSETISASPTPTWIPVETPGWSHQDVSYVKFMPRPKFRLWWIPVMLVWFLVLVATVFLIGQLCGSQRDWDFMRADIQNIVHNVQTASLVTWNPTKPVPPMPVPPPGLLNSLTLQRDLFTPETYTALQSTIRMYQDFSDMSALWRQLWLAE</sequence>
<name>A0A1S8X1Y1_OPIVI</name>